<gene>
    <name evidence="1" type="ORF">FHS16_005002</name>
</gene>
<dbReference type="AlphaFoldDB" id="A0A7W5CCY4"/>
<accession>A0A7W5CCY4</accession>
<comment type="caution">
    <text evidence="1">The sequence shown here is derived from an EMBL/GenBank/DDBJ whole genome shotgun (WGS) entry which is preliminary data.</text>
</comment>
<reference evidence="1 2" key="1">
    <citation type="submission" date="2020-08" db="EMBL/GenBank/DDBJ databases">
        <title>Genomic Encyclopedia of Type Strains, Phase III (KMG-III): the genomes of soil and plant-associated and newly described type strains.</title>
        <authorList>
            <person name="Whitman W."/>
        </authorList>
    </citation>
    <scope>NUCLEOTIDE SEQUENCE [LARGE SCALE GENOMIC DNA]</scope>
    <source>
        <strain evidence="1 2">CECT 8234</strain>
    </source>
</reference>
<dbReference type="InterPro" id="IPR046047">
    <property type="entry name" value="DUF6005"/>
</dbReference>
<protein>
    <recommendedName>
        <fullName evidence="3">Petrobactin biosynthesis protein AsbE</fullName>
    </recommendedName>
</protein>
<organism evidence="1 2">
    <name type="scientific">Paenibacillus endophyticus</name>
    <dbReference type="NCBI Taxonomy" id="1294268"/>
    <lineage>
        <taxon>Bacteria</taxon>
        <taxon>Bacillati</taxon>
        <taxon>Bacillota</taxon>
        <taxon>Bacilli</taxon>
        <taxon>Bacillales</taxon>
        <taxon>Paenibacillaceae</taxon>
        <taxon>Paenibacillus</taxon>
    </lineage>
</organism>
<dbReference type="RefSeq" id="WP_281379180.1">
    <property type="nucleotide sequence ID" value="NZ_CBCSLB010000019.1"/>
</dbReference>
<proteinExistence type="predicted"/>
<name>A0A7W5CCY4_9BACL</name>
<dbReference type="Pfam" id="PF19468">
    <property type="entry name" value="DUF6005"/>
    <property type="match status" value="1"/>
</dbReference>
<dbReference type="Proteomes" id="UP000518605">
    <property type="component" value="Unassembled WGS sequence"/>
</dbReference>
<evidence type="ECO:0000313" key="1">
    <source>
        <dbReference type="EMBL" id="MBB3154920.1"/>
    </source>
</evidence>
<dbReference type="EMBL" id="JACHXW010000019">
    <property type="protein sequence ID" value="MBB3154920.1"/>
    <property type="molecule type" value="Genomic_DNA"/>
</dbReference>
<keyword evidence="2" id="KW-1185">Reference proteome</keyword>
<sequence>MMKQPLEGEESIKVHCLISCLCEIVKRNSSVDYRPFYFGVWDGDFVVNENEELSYFSKDISHEGYLEWYAHLFGLPVQEWYDFSRSKAYNVELLLHLLEEKPAHRSIIVHIDMALMPERENKFHQKPFPHFLMIEKTDNEDEWFMCDPDFRWEGIVRRERVLEAISGNAFGGGYYIDAIDIQEPAREKVEQLFLATFKGDRNELTTQIRGIVARLSAGGEAEQLRRLTPSLRQLKVLAIRKYGYEHAFMYLMPERDPSDSAFIRYCDLVEELVQGYTTVQYLAIKLATTHRMELVETINTHLDRLDGVETQIKQGLEQFFFRWRERAAVEAGGRI</sequence>
<evidence type="ECO:0008006" key="3">
    <source>
        <dbReference type="Google" id="ProtNLM"/>
    </source>
</evidence>
<evidence type="ECO:0000313" key="2">
    <source>
        <dbReference type="Proteomes" id="UP000518605"/>
    </source>
</evidence>